<evidence type="ECO:0000313" key="7">
    <source>
        <dbReference type="Proteomes" id="UP001249240"/>
    </source>
</evidence>
<feature type="DNA-binding region" description="OmpR/PhoB-type" evidence="4">
    <location>
        <begin position="123"/>
        <end position="227"/>
    </location>
</feature>
<dbReference type="PROSITE" id="PS51755">
    <property type="entry name" value="OMPR_PHOB"/>
    <property type="match status" value="1"/>
</dbReference>
<keyword evidence="1" id="KW-0805">Transcription regulation</keyword>
<keyword evidence="2 4" id="KW-0238">DNA-binding</keyword>
<evidence type="ECO:0000256" key="1">
    <source>
        <dbReference type="ARBA" id="ARBA00023015"/>
    </source>
</evidence>
<dbReference type="Gene3D" id="1.10.10.10">
    <property type="entry name" value="Winged helix-like DNA-binding domain superfamily/Winged helix DNA-binding domain"/>
    <property type="match status" value="1"/>
</dbReference>
<dbReference type="GO" id="GO:0006355">
    <property type="term" value="P:regulation of DNA-templated transcription"/>
    <property type="evidence" value="ECO:0007669"/>
    <property type="project" value="InterPro"/>
</dbReference>
<dbReference type="InterPro" id="IPR001867">
    <property type="entry name" value="OmpR/PhoB-type_DNA-bd"/>
</dbReference>
<dbReference type="GeneID" id="67042010"/>
<dbReference type="SMART" id="SM00862">
    <property type="entry name" value="Trans_reg_C"/>
    <property type="match status" value="1"/>
</dbReference>
<dbReference type="GO" id="GO:0003677">
    <property type="term" value="F:DNA binding"/>
    <property type="evidence" value="ECO:0007669"/>
    <property type="project" value="UniProtKB-UniRule"/>
</dbReference>
<sequence length="238" mass="27563">MKILILTKNLLAESGFQSKLQQLNNEVFCSACLLEDCYSMDQEKRLLFSCFDAVILSETIAYQEIVALMPKLRGCVSAIVRKYESDFTKSYEEDQTDSAIDQWIRGNASLEEIREMCQTINHQDPTKFKDTSFSKERERTQKKKYHLYHFGLSKRENLLMTCLYDYSGKYLSRQELCEKIWEDEGATNSRMSALSACVRNIKSKVVKSGVECDPINTSWGKGYQISDEFYQMLVTEVD</sequence>
<organism evidence="6 7">
    <name type="scientific">Enterococcus raffinosus</name>
    <dbReference type="NCBI Taxonomy" id="71452"/>
    <lineage>
        <taxon>Bacteria</taxon>
        <taxon>Bacillati</taxon>
        <taxon>Bacillota</taxon>
        <taxon>Bacilli</taxon>
        <taxon>Lactobacillales</taxon>
        <taxon>Enterococcaceae</taxon>
        <taxon>Enterococcus</taxon>
    </lineage>
</organism>
<dbReference type="Pfam" id="PF00486">
    <property type="entry name" value="Trans_reg_C"/>
    <property type="match status" value="1"/>
</dbReference>
<evidence type="ECO:0000256" key="4">
    <source>
        <dbReference type="PROSITE-ProRule" id="PRU01091"/>
    </source>
</evidence>
<evidence type="ECO:0000313" key="6">
    <source>
        <dbReference type="EMBL" id="MDT2536730.1"/>
    </source>
</evidence>
<dbReference type="CDD" id="cd00383">
    <property type="entry name" value="trans_reg_C"/>
    <property type="match status" value="1"/>
</dbReference>
<accession>A0AAW8SQJ4</accession>
<evidence type="ECO:0000259" key="5">
    <source>
        <dbReference type="PROSITE" id="PS51755"/>
    </source>
</evidence>
<dbReference type="EMBL" id="JARPXM010000001">
    <property type="protein sequence ID" value="MDT2536730.1"/>
    <property type="molecule type" value="Genomic_DNA"/>
</dbReference>
<comment type="caution">
    <text evidence="6">The sequence shown here is derived from an EMBL/GenBank/DDBJ whole genome shotgun (WGS) entry which is preliminary data.</text>
</comment>
<dbReference type="InterPro" id="IPR036388">
    <property type="entry name" value="WH-like_DNA-bd_sf"/>
</dbReference>
<keyword evidence="3" id="KW-0804">Transcription</keyword>
<dbReference type="SUPFAM" id="SSF46894">
    <property type="entry name" value="C-terminal effector domain of the bipartite response regulators"/>
    <property type="match status" value="1"/>
</dbReference>
<dbReference type="Proteomes" id="UP001249240">
    <property type="component" value="Unassembled WGS sequence"/>
</dbReference>
<gene>
    <name evidence="6" type="ORF">P7D78_01215</name>
</gene>
<proteinExistence type="predicted"/>
<protein>
    <submittedName>
        <fullName evidence="6">Helix-turn-helix domain-containing protein</fullName>
    </submittedName>
</protein>
<evidence type="ECO:0000256" key="3">
    <source>
        <dbReference type="ARBA" id="ARBA00023163"/>
    </source>
</evidence>
<dbReference type="InterPro" id="IPR016032">
    <property type="entry name" value="Sig_transdc_resp-reg_C-effctor"/>
</dbReference>
<feature type="domain" description="OmpR/PhoB-type" evidence="5">
    <location>
        <begin position="123"/>
        <end position="227"/>
    </location>
</feature>
<dbReference type="AlphaFoldDB" id="A0AAW8SQJ4"/>
<name>A0AAW8SQJ4_9ENTE</name>
<reference evidence="6" key="1">
    <citation type="submission" date="2023-03" db="EMBL/GenBank/DDBJ databases">
        <authorList>
            <person name="Shen W."/>
            <person name="Cai J."/>
        </authorList>
    </citation>
    <scope>NUCLEOTIDE SEQUENCE</scope>
    <source>
        <strain evidence="6">B646-2</strain>
    </source>
</reference>
<evidence type="ECO:0000256" key="2">
    <source>
        <dbReference type="ARBA" id="ARBA00023125"/>
    </source>
</evidence>
<dbReference type="RefSeq" id="WP_028020240.1">
    <property type="nucleotide sequence ID" value="NZ_CABLCA010000004.1"/>
</dbReference>
<dbReference type="GO" id="GO:0000160">
    <property type="term" value="P:phosphorelay signal transduction system"/>
    <property type="evidence" value="ECO:0007669"/>
    <property type="project" value="InterPro"/>
</dbReference>